<comment type="caution">
    <text evidence="1">The sequence shown here is derived from an EMBL/GenBank/DDBJ whole genome shotgun (WGS) entry which is preliminary data.</text>
</comment>
<name>A0A0F3NA11_ANAPH</name>
<evidence type="ECO:0000313" key="2">
    <source>
        <dbReference type="Proteomes" id="UP000033441"/>
    </source>
</evidence>
<dbReference type="EMBL" id="LANV01000001">
    <property type="protein sequence ID" value="KJV64551.1"/>
    <property type="molecule type" value="Genomic_DNA"/>
</dbReference>
<proteinExistence type="predicted"/>
<organism evidence="1 2">
    <name type="scientific">Anaplasma phagocytophilum str. ApMUC09</name>
    <dbReference type="NCBI Taxonomy" id="1359152"/>
    <lineage>
        <taxon>Bacteria</taxon>
        <taxon>Pseudomonadati</taxon>
        <taxon>Pseudomonadota</taxon>
        <taxon>Alphaproteobacteria</taxon>
        <taxon>Rickettsiales</taxon>
        <taxon>Anaplasmataceae</taxon>
        <taxon>Anaplasma</taxon>
        <taxon>phagocytophilum group</taxon>
    </lineage>
</organism>
<protein>
    <submittedName>
        <fullName evidence="1">Uncharacterized protein</fullName>
    </submittedName>
</protein>
<gene>
    <name evidence="1" type="ORF">APHMUC_1386</name>
</gene>
<dbReference type="Proteomes" id="UP000033441">
    <property type="component" value="Unassembled WGS sequence"/>
</dbReference>
<accession>A0A0F3NA11</accession>
<evidence type="ECO:0000313" key="1">
    <source>
        <dbReference type="EMBL" id="KJV64551.1"/>
    </source>
</evidence>
<reference evidence="1 2" key="1">
    <citation type="submission" date="2015-02" db="EMBL/GenBank/DDBJ databases">
        <title>Genome Sequencing of Rickettsiales.</title>
        <authorList>
            <person name="Daugherty S.C."/>
            <person name="Su Q."/>
            <person name="Abolude K."/>
            <person name="Beier-Sexton M."/>
            <person name="Carlyon J.A."/>
            <person name="Carter R."/>
            <person name="Day N.P."/>
            <person name="Dumler S.J."/>
            <person name="Dyachenko V."/>
            <person name="Godinez A."/>
            <person name="Kurtti T.J."/>
            <person name="Lichay M."/>
            <person name="Mullins K.E."/>
            <person name="Ott S."/>
            <person name="Pappas-Brown V."/>
            <person name="Paris D.H."/>
            <person name="Patel P."/>
            <person name="Richards A.L."/>
            <person name="Sadzewicz L."/>
            <person name="Sears K."/>
            <person name="Seidman D."/>
            <person name="Sengamalay N."/>
            <person name="Stenos J."/>
            <person name="Tallon L.J."/>
            <person name="Vincent G."/>
            <person name="Fraser C.M."/>
            <person name="Munderloh U."/>
            <person name="Dunning-Hotopp J.C."/>
        </authorList>
    </citation>
    <scope>NUCLEOTIDE SEQUENCE [LARGE SCALE GENOMIC DNA]</scope>
    <source>
        <strain evidence="1 2">ApMUC09</strain>
    </source>
</reference>
<dbReference type="AlphaFoldDB" id="A0A0F3NA11"/>
<sequence>MSKCRRRQRKRVTRLLRFTMRAPKEAKYVNPQLIKVKVSGGIPLSFGLDYKACINQQRYCVLECVPDVFSAYTFLENTNAIRT</sequence>